<dbReference type="Gene3D" id="3.40.640.10">
    <property type="entry name" value="Type I PLP-dependent aspartate aminotransferase-like (Major domain)"/>
    <property type="match status" value="1"/>
</dbReference>
<dbReference type="Pfam" id="PF00392">
    <property type="entry name" value="GntR"/>
    <property type="match status" value="1"/>
</dbReference>
<keyword evidence="3 9" id="KW-0032">Aminotransferase</keyword>
<dbReference type="PROSITE" id="PS50949">
    <property type="entry name" value="HTH_GNTR"/>
    <property type="match status" value="1"/>
</dbReference>
<evidence type="ECO:0000256" key="6">
    <source>
        <dbReference type="ARBA" id="ARBA00023125"/>
    </source>
</evidence>
<comment type="caution">
    <text evidence="9">The sequence shown here is derived from an EMBL/GenBank/DDBJ whole genome shotgun (WGS) entry which is preliminary data.</text>
</comment>
<dbReference type="InterPro" id="IPR051446">
    <property type="entry name" value="HTH_trans_reg/aminotransferase"/>
</dbReference>
<dbReference type="Pfam" id="PF00155">
    <property type="entry name" value="Aminotran_1_2"/>
    <property type="match status" value="1"/>
</dbReference>
<evidence type="ECO:0000256" key="4">
    <source>
        <dbReference type="ARBA" id="ARBA00022898"/>
    </source>
</evidence>
<evidence type="ECO:0000256" key="7">
    <source>
        <dbReference type="ARBA" id="ARBA00023163"/>
    </source>
</evidence>
<protein>
    <submittedName>
        <fullName evidence="9">PLP-dependent aminotransferase family protein</fullName>
    </submittedName>
</protein>
<dbReference type="SUPFAM" id="SSF46785">
    <property type="entry name" value="Winged helix' DNA-binding domain"/>
    <property type="match status" value="1"/>
</dbReference>
<dbReference type="InterPro" id="IPR015421">
    <property type="entry name" value="PyrdxlP-dep_Trfase_major"/>
</dbReference>
<dbReference type="CDD" id="cd07377">
    <property type="entry name" value="WHTH_GntR"/>
    <property type="match status" value="1"/>
</dbReference>
<keyword evidence="3 9" id="KW-0808">Transferase</keyword>
<dbReference type="GO" id="GO:0008483">
    <property type="term" value="F:transaminase activity"/>
    <property type="evidence" value="ECO:0007669"/>
    <property type="project" value="UniProtKB-KW"/>
</dbReference>
<proteinExistence type="inferred from homology"/>
<evidence type="ECO:0000259" key="8">
    <source>
        <dbReference type="PROSITE" id="PS50949"/>
    </source>
</evidence>
<dbReference type="SUPFAM" id="SSF53383">
    <property type="entry name" value="PLP-dependent transferases"/>
    <property type="match status" value="1"/>
</dbReference>
<dbReference type="InterPro" id="IPR004839">
    <property type="entry name" value="Aminotransferase_I/II_large"/>
</dbReference>
<sequence>METNGRVKKKYLSVLTDLESKLREGHYGPGRKLPSVREATTLYGCSAGTIVRAYAELERRHEIYSIPQSGFYAVARSRDTSDPDEGGKIDFASASPDEEMFPYLDFQHCLNRAIDRHKTSLFTYGNPQGLDTLRQTLVSHFAGDQVFAKAENIVVTSGAQQALDILAKMAFPNGKKTVLVEQPGYDLYLRFLEAEGIPVRGFPRTSEGIDLAELEKMFASGEVKFFYTMSRFQNPLGTSYREEERKAIAKLAGKYDTYVVEDDYVADLGGGRRYEPIFSYDRNDHTIYVKSFSKIVFPGLRLGAAVLPEALRAIFQAHKRYGDASLLSQAALEVYIRNGMYDRHKHAIASQYAERMMTLNEALGACDDEGIIEAADVREGVYIQFKLPRTVNLDRMTKQLAERGVLVVPGKEFYLSDYGDWDKFLRISVSRAKKDRIEEGVRAIVEEAKRCNRK</sequence>
<keyword evidence="4" id="KW-0663">Pyridoxal phosphate</keyword>
<keyword evidence="6" id="KW-0238">DNA-binding</keyword>
<dbReference type="EMBL" id="JBHSMI010000023">
    <property type="protein sequence ID" value="MFC5403324.1"/>
    <property type="molecule type" value="Genomic_DNA"/>
</dbReference>
<dbReference type="InterPro" id="IPR000524">
    <property type="entry name" value="Tscrpt_reg_HTH_GntR"/>
</dbReference>
<comment type="cofactor">
    <cofactor evidence="1">
        <name>pyridoxal 5'-phosphate</name>
        <dbReference type="ChEBI" id="CHEBI:597326"/>
    </cofactor>
</comment>
<dbReference type="RefSeq" id="WP_378132571.1">
    <property type="nucleotide sequence ID" value="NZ_JBHSMI010000023.1"/>
</dbReference>
<feature type="domain" description="HTH gntR-type" evidence="8">
    <location>
        <begin position="8"/>
        <end position="76"/>
    </location>
</feature>
<evidence type="ECO:0000313" key="9">
    <source>
        <dbReference type="EMBL" id="MFC5403324.1"/>
    </source>
</evidence>
<organism evidence="9 10">
    <name type="scientific">Cohnella soli</name>
    <dbReference type="NCBI Taxonomy" id="425005"/>
    <lineage>
        <taxon>Bacteria</taxon>
        <taxon>Bacillati</taxon>
        <taxon>Bacillota</taxon>
        <taxon>Bacilli</taxon>
        <taxon>Bacillales</taxon>
        <taxon>Paenibacillaceae</taxon>
        <taxon>Cohnella</taxon>
    </lineage>
</organism>
<gene>
    <name evidence="9" type="ORF">ACFPOF_11340</name>
</gene>
<name>A0ABW0HS24_9BACL</name>
<keyword evidence="5" id="KW-0805">Transcription regulation</keyword>
<accession>A0ABW0HS24</accession>
<keyword evidence="7" id="KW-0804">Transcription</keyword>
<dbReference type="SMART" id="SM00345">
    <property type="entry name" value="HTH_GNTR"/>
    <property type="match status" value="1"/>
</dbReference>
<keyword evidence="10" id="KW-1185">Reference proteome</keyword>
<evidence type="ECO:0000313" key="10">
    <source>
        <dbReference type="Proteomes" id="UP001596113"/>
    </source>
</evidence>
<dbReference type="CDD" id="cd00609">
    <property type="entry name" value="AAT_like"/>
    <property type="match status" value="1"/>
</dbReference>
<reference evidence="10" key="1">
    <citation type="journal article" date="2019" name="Int. J. Syst. Evol. Microbiol.">
        <title>The Global Catalogue of Microorganisms (GCM) 10K type strain sequencing project: providing services to taxonomists for standard genome sequencing and annotation.</title>
        <authorList>
            <consortium name="The Broad Institute Genomics Platform"/>
            <consortium name="The Broad Institute Genome Sequencing Center for Infectious Disease"/>
            <person name="Wu L."/>
            <person name="Ma J."/>
        </authorList>
    </citation>
    <scope>NUCLEOTIDE SEQUENCE [LARGE SCALE GENOMIC DNA]</scope>
    <source>
        <strain evidence="10">CGMCC 1.18575</strain>
    </source>
</reference>
<dbReference type="InterPro" id="IPR036388">
    <property type="entry name" value="WH-like_DNA-bd_sf"/>
</dbReference>
<evidence type="ECO:0000256" key="2">
    <source>
        <dbReference type="ARBA" id="ARBA00005384"/>
    </source>
</evidence>
<evidence type="ECO:0000256" key="1">
    <source>
        <dbReference type="ARBA" id="ARBA00001933"/>
    </source>
</evidence>
<dbReference type="InterPro" id="IPR015424">
    <property type="entry name" value="PyrdxlP-dep_Trfase"/>
</dbReference>
<dbReference type="Proteomes" id="UP001596113">
    <property type="component" value="Unassembled WGS sequence"/>
</dbReference>
<evidence type="ECO:0000256" key="5">
    <source>
        <dbReference type="ARBA" id="ARBA00023015"/>
    </source>
</evidence>
<evidence type="ECO:0000256" key="3">
    <source>
        <dbReference type="ARBA" id="ARBA00022576"/>
    </source>
</evidence>
<comment type="similarity">
    <text evidence="2">In the C-terminal section; belongs to the class-I pyridoxal-phosphate-dependent aminotransferase family.</text>
</comment>
<dbReference type="InterPro" id="IPR036390">
    <property type="entry name" value="WH_DNA-bd_sf"/>
</dbReference>
<dbReference type="PANTHER" id="PTHR46577">
    <property type="entry name" value="HTH-TYPE TRANSCRIPTIONAL REGULATORY PROTEIN GABR"/>
    <property type="match status" value="1"/>
</dbReference>
<dbReference type="Gene3D" id="1.10.10.10">
    <property type="entry name" value="Winged helix-like DNA-binding domain superfamily/Winged helix DNA-binding domain"/>
    <property type="match status" value="1"/>
</dbReference>
<dbReference type="PANTHER" id="PTHR46577:SF1">
    <property type="entry name" value="HTH-TYPE TRANSCRIPTIONAL REGULATORY PROTEIN GABR"/>
    <property type="match status" value="1"/>
</dbReference>